<dbReference type="RefSeq" id="WP_190349863.1">
    <property type="nucleotide sequence ID" value="NZ_JACJPY010000009.1"/>
</dbReference>
<evidence type="ECO:0000256" key="3">
    <source>
        <dbReference type="ARBA" id="ARBA00022475"/>
    </source>
</evidence>
<keyword evidence="2 7" id="KW-0813">Transport</keyword>
<keyword evidence="4 7" id="KW-0812">Transmembrane</keyword>
<evidence type="ECO:0000256" key="2">
    <source>
        <dbReference type="ARBA" id="ARBA00022448"/>
    </source>
</evidence>
<reference evidence="10" key="2">
    <citation type="submission" date="2020-08" db="EMBL/GenBank/DDBJ databases">
        <authorList>
            <person name="Chen M."/>
            <person name="Teng W."/>
            <person name="Zhao L."/>
            <person name="Hu C."/>
            <person name="Zhou Y."/>
            <person name="Han B."/>
            <person name="Song L."/>
            <person name="Shu W."/>
        </authorList>
    </citation>
    <scope>NUCLEOTIDE SEQUENCE</scope>
    <source>
        <strain evidence="10">FACHB-1277</strain>
    </source>
</reference>
<organism evidence="10 11">
    <name type="scientific">Pseudanabaena cinerea FACHB-1277</name>
    <dbReference type="NCBI Taxonomy" id="2949581"/>
    <lineage>
        <taxon>Bacteria</taxon>
        <taxon>Bacillati</taxon>
        <taxon>Cyanobacteriota</taxon>
        <taxon>Cyanophyceae</taxon>
        <taxon>Pseudanabaenales</taxon>
        <taxon>Pseudanabaenaceae</taxon>
        <taxon>Pseudanabaena</taxon>
        <taxon>Pseudanabaena cinerea</taxon>
    </lineage>
</organism>
<accession>A0A926Z592</accession>
<feature type="transmembrane region" description="Helical" evidence="7">
    <location>
        <begin position="325"/>
        <end position="348"/>
    </location>
</feature>
<evidence type="ECO:0000259" key="9">
    <source>
        <dbReference type="PROSITE" id="PS50928"/>
    </source>
</evidence>
<keyword evidence="5 7" id="KW-1133">Transmembrane helix</keyword>
<feature type="transmembrane region" description="Helical" evidence="7">
    <location>
        <begin position="137"/>
        <end position="160"/>
    </location>
</feature>
<evidence type="ECO:0000256" key="8">
    <source>
        <dbReference type="SAM" id="MobiDB-lite"/>
    </source>
</evidence>
<evidence type="ECO:0000313" key="11">
    <source>
        <dbReference type="Proteomes" id="UP000631421"/>
    </source>
</evidence>
<feature type="region of interest" description="Disordered" evidence="8">
    <location>
        <begin position="1"/>
        <end position="24"/>
    </location>
</feature>
<dbReference type="GO" id="GO:0005886">
    <property type="term" value="C:plasma membrane"/>
    <property type="evidence" value="ECO:0007669"/>
    <property type="project" value="UniProtKB-SubCell"/>
</dbReference>
<dbReference type="PANTHER" id="PTHR30465:SF0">
    <property type="entry name" value="OLIGOPEPTIDE TRANSPORT SYSTEM PERMEASE PROTEIN APPB"/>
    <property type="match status" value="1"/>
</dbReference>
<sequence>MTTNQQPNSGQPSPNFPVNIPPNSPQKTSWGRWLINDWTMFVLKRLGQSVVVILGVSILSFFAITKSPGNCFAELRNNPSTPKQTIAQLEKQLNYDKPEVVQYLLWLQNTLSGNLGVRCQGLAPVTPLIVERAGNTLIMSIASLLTTWLIAIPLGVYSAVKQNTWSDRLIQIVSYGTQGFPSFVLAILLLMLAQNTGWFPVGGMTSIDFAELSPLGQFFDISRHLILPTLTLTLVSFAGLQRIMRGSLLDVLRQDYIKTARAKGLPESQVIYVHALRNAINPLVTLLGFEFGGLLGGAFVTEFFFNWPGLGKLLLDATREKDTNLVMAGLMLGTVMLVIGNLIGDILLKAVDPRIKLDDME</sequence>
<name>A0A926Z592_9CYAN</name>
<feature type="transmembrane region" description="Helical" evidence="7">
    <location>
        <begin position="221"/>
        <end position="240"/>
    </location>
</feature>
<feature type="transmembrane region" description="Helical" evidence="7">
    <location>
        <begin position="283"/>
        <end position="305"/>
    </location>
</feature>
<dbReference type="AlphaFoldDB" id="A0A926Z592"/>
<evidence type="ECO:0000313" key="10">
    <source>
        <dbReference type="EMBL" id="MBD2149495.1"/>
    </source>
</evidence>
<keyword evidence="6 7" id="KW-0472">Membrane</keyword>
<dbReference type="Pfam" id="PF00528">
    <property type="entry name" value="BPD_transp_1"/>
    <property type="match status" value="1"/>
</dbReference>
<dbReference type="Gene3D" id="1.10.3720.10">
    <property type="entry name" value="MetI-like"/>
    <property type="match status" value="1"/>
</dbReference>
<comment type="similarity">
    <text evidence="7">Belongs to the binding-protein-dependent transport system permease family.</text>
</comment>
<feature type="compositionally biased region" description="Polar residues" evidence="8">
    <location>
        <begin position="1"/>
        <end position="13"/>
    </location>
</feature>
<dbReference type="GO" id="GO:0055085">
    <property type="term" value="P:transmembrane transport"/>
    <property type="evidence" value="ECO:0007669"/>
    <property type="project" value="InterPro"/>
</dbReference>
<dbReference type="Proteomes" id="UP000631421">
    <property type="component" value="Unassembled WGS sequence"/>
</dbReference>
<gene>
    <name evidence="10" type="ORF">H6F44_05050</name>
</gene>
<keyword evidence="3" id="KW-1003">Cell membrane</keyword>
<feature type="domain" description="ABC transmembrane type-1" evidence="9">
    <location>
        <begin position="133"/>
        <end position="348"/>
    </location>
</feature>
<dbReference type="Pfam" id="PF19300">
    <property type="entry name" value="BPD_transp_1_N"/>
    <property type="match status" value="1"/>
</dbReference>
<dbReference type="PROSITE" id="PS50928">
    <property type="entry name" value="ABC_TM1"/>
    <property type="match status" value="1"/>
</dbReference>
<protein>
    <submittedName>
        <fullName evidence="10">ABC transporter permease</fullName>
    </submittedName>
</protein>
<evidence type="ECO:0000256" key="6">
    <source>
        <dbReference type="ARBA" id="ARBA00023136"/>
    </source>
</evidence>
<dbReference type="EMBL" id="JACJPY010000009">
    <property type="protein sequence ID" value="MBD2149495.1"/>
    <property type="molecule type" value="Genomic_DNA"/>
</dbReference>
<dbReference type="CDD" id="cd06261">
    <property type="entry name" value="TM_PBP2"/>
    <property type="match status" value="1"/>
</dbReference>
<feature type="transmembrane region" description="Helical" evidence="7">
    <location>
        <begin position="46"/>
        <end position="64"/>
    </location>
</feature>
<evidence type="ECO:0000256" key="5">
    <source>
        <dbReference type="ARBA" id="ARBA00022989"/>
    </source>
</evidence>
<dbReference type="InterPro" id="IPR045621">
    <property type="entry name" value="BPD_transp_1_N"/>
</dbReference>
<dbReference type="InterPro" id="IPR000515">
    <property type="entry name" value="MetI-like"/>
</dbReference>
<keyword evidence="11" id="KW-1185">Reference proteome</keyword>
<reference evidence="10" key="1">
    <citation type="journal article" date="2015" name="ISME J.">
        <title>Draft Genome Sequence of Streptomyces incarnatus NRRL8089, which Produces the Nucleoside Antibiotic Sinefungin.</title>
        <authorList>
            <person name="Oshima K."/>
            <person name="Hattori M."/>
            <person name="Shimizu H."/>
            <person name="Fukuda K."/>
            <person name="Nemoto M."/>
            <person name="Inagaki K."/>
            <person name="Tamura T."/>
        </authorList>
    </citation>
    <scope>NUCLEOTIDE SEQUENCE</scope>
    <source>
        <strain evidence="10">FACHB-1277</strain>
    </source>
</reference>
<dbReference type="SUPFAM" id="SSF161098">
    <property type="entry name" value="MetI-like"/>
    <property type="match status" value="1"/>
</dbReference>
<comment type="caution">
    <text evidence="10">The sequence shown here is derived from an EMBL/GenBank/DDBJ whole genome shotgun (WGS) entry which is preliminary data.</text>
</comment>
<proteinExistence type="inferred from homology"/>
<dbReference type="InterPro" id="IPR035906">
    <property type="entry name" value="MetI-like_sf"/>
</dbReference>
<evidence type="ECO:0000256" key="7">
    <source>
        <dbReference type="RuleBase" id="RU363032"/>
    </source>
</evidence>
<feature type="transmembrane region" description="Helical" evidence="7">
    <location>
        <begin position="172"/>
        <end position="193"/>
    </location>
</feature>
<evidence type="ECO:0000256" key="1">
    <source>
        <dbReference type="ARBA" id="ARBA00004651"/>
    </source>
</evidence>
<dbReference type="PANTHER" id="PTHR30465">
    <property type="entry name" value="INNER MEMBRANE ABC TRANSPORTER"/>
    <property type="match status" value="1"/>
</dbReference>
<comment type="subcellular location">
    <subcellularLocation>
        <location evidence="1 7">Cell membrane</location>
        <topology evidence="1 7">Multi-pass membrane protein</topology>
    </subcellularLocation>
</comment>
<evidence type="ECO:0000256" key="4">
    <source>
        <dbReference type="ARBA" id="ARBA00022692"/>
    </source>
</evidence>